<comment type="caution">
    <text evidence="2">The sequence shown here is derived from an EMBL/GenBank/DDBJ whole genome shotgun (WGS) entry which is preliminary data.</text>
</comment>
<dbReference type="EMBL" id="SGXD01000001">
    <property type="protein sequence ID" value="RZS91545.1"/>
    <property type="molecule type" value="Genomic_DNA"/>
</dbReference>
<feature type="region of interest" description="Disordered" evidence="1">
    <location>
        <begin position="1"/>
        <end position="29"/>
    </location>
</feature>
<gene>
    <name evidence="2" type="ORF">EV189_0787</name>
</gene>
<proteinExistence type="predicted"/>
<organism evidence="2 3">
    <name type="scientific">Motilibacter rhizosphaerae</name>
    <dbReference type="NCBI Taxonomy" id="598652"/>
    <lineage>
        <taxon>Bacteria</taxon>
        <taxon>Bacillati</taxon>
        <taxon>Actinomycetota</taxon>
        <taxon>Actinomycetes</taxon>
        <taxon>Motilibacterales</taxon>
        <taxon>Motilibacteraceae</taxon>
        <taxon>Motilibacter</taxon>
    </lineage>
</organism>
<evidence type="ECO:0000313" key="3">
    <source>
        <dbReference type="Proteomes" id="UP000293638"/>
    </source>
</evidence>
<evidence type="ECO:0000313" key="2">
    <source>
        <dbReference type="EMBL" id="RZS91545.1"/>
    </source>
</evidence>
<dbReference type="AlphaFoldDB" id="A0A4Q7NWF3"/>
<reference evidence="2 3" key="1">
    <citation type="submission" date="2019-02" db="EMBL/GenBank/DDBJ databases">
        <title>Genomic Encyclopedia of Type Strains, Phase IV (KMG-IV): sequencing the most valuable type-strain genomes for metagenomic binning, comparative biology and taxonomic classification.</title>
        <authorList>
            <person name="Goeker M."/>
        </authorList>
    </citation>
    <scope>NUCLEOTIDE SEQUENCE [LARGE SCALE GENOMIC DNA]</scope>
    <source>
        <strain evidence="2 3">DSM 45622</strain>
    </source>
</reference>
<sequence>MQSVTEPPSSSSSWQEQRRAAAEGLADAAARKRAAEAEQAAALLREFAAQARSRGLRTAQLAARGHDGRSTYRTGVEGWYLRRNHTLGVGLDGAFYVLTVPGGLRARFRGVELAASDPPLVVGAGGRDGESIALPELIALRLAAGDDW</sequence>
<protein>
    <submittedName>
        <fullName evidence="2">Uncharacterized protein</fullName>
    </submittedName>
</protein>
<name>A0A4Q7NWF3_9ACTN</name>
<dbReference type="OrthoDB" id="3254362at2"/>
<evidence type="ECO:0000256" key="1">
    <source>
        <dbReference type="SAM" id="MobiDB-lite"/>
    </source>
</evidence>
<accession>A0A4Q7NWF3</accession>
<dbReference type="Proteomes" id="UP000293638">
    <property type="component" value="Unassembled WGS sequence"/>
</dbReference>
<keyword evidence="3" id="KW-1185">Reference proteome</keyword>